<dbReference type="EMBL" id="JAIVGD010000019">
    <property type="protein sequence ID" value="KAH0750979.1"/>
    <property type="molecule type" value="Genomic_DNA"/>
</dbReference>
<dbReference type="InterPro" id="IPR036093">
    <property type="entry name" value="NAC_dom_sf"/>
</dbReference>
<dbReference type="Pfam" id="PF03348">
    <property type="entry name" value="Serinc"/>
    <property type="match status" value="1"/>
</dbReference>
<evidence type="ECO:0000256" key="9">
    <source>
        <dbReference type="ARBA" id="ARBA00023242"/>
    </source>
</evidence>
<evidence type="ECO:0000256" key="3">
    <source>
        <dbReference type="ARBA" id="ARBA00022692"/>
    </source>
</evidence>
<organism evidence="13 14">
    <name type="scientific">Solanum tuberosum</name>
    <name type="common">Potato</name>
    <dbReference type="NCBI Taxonomy" id="4113"/>
    <lineage>
        <taxon>Eukaryota</taxon>
        <taxon>Viridiplantae</taxon>
        <taxon>Streptophyta</taxon>
        <taxon>Embryophyta</taxon>
        <taxon>Tracheophyta</taxon>
        <taxon>Spermatophyta</taxon>
        <taxon>Magnoliopsida</taxon>
        <taxon>eudicotyledons</taxon>
        <taxon>Gunneridae</taxon>
        <taxon>Pentapetalae</taxon>
        <taxon>asterids</taxon>
        <taxon>lamiids</taxon>
        <taxon>Solanales</taxon>
        <taxon>Solanaceae</taxon>
        <taxon>Solanoideae</taxon>
        <taxon>Solaneae</taxon>
        <taxon>Solanum</taxon>
    </lineage>
</organism>
<evidence type="ECO:0000259" key="12">
    <source>
        <dbReference type="PROSITE" id="PS51005"/>
    </source>
</evidence>
<dbReference type="PROSITE" id="PS51005">
    <property type="entry name" value="NAC"/>
    <property type="match status" value="1"/>
</dbReference>
<dbReference type="InterPro" id="IPR005016">
    <property type="entry name" value="TDE1/TMS"/>
</dbReference>
<keyword evidence="3 11" id="KW-0812">Transmembrane</keyword>
<dbReference type="Proteomes" id="UP000826656">
    <property type="component" value="Unassembled WGS sequence"/>
</dbReference>
<keyword evidence="14" id="KW-1185">Reference proteome</keyword>
<feature type="transmembrane region" description="Helical" evidence="11">
    <location>
        <begin position="20"/>
        <end position="36"/>
    </location>
</feature>
<evidence type="ECO:0000256" key="6">
    <source>
        <dbReference type="ARBA" id="ARBA00023125"/>
    </source>
</evidence>
<evidence type="ECO:0000256" key="8">
    <source>
        <dbReference type="ARBA" id="ARBA00023163"/>
    </source>
</evidence>
<feature type="transmembrane region" description="Helical" evidence="11">
    <location>
        <begin position="145"/>
        <end position="165"/>
    </location>
</feature>
<keyword evidence="8" id="KW-0804">Transcription</keyword>
<feature type="transmembrane region" description="Helical" evidence="11">
    <location>
        <begin position="286"/>
        <end position="305"/>
    </location>
</feature>
<keyword evidence="9" id="KW-0539">Nucleus</keyword>
<dbReference type="Pfam" id="PF02365">
    <property type="entry name" value="NAM"/>
    <property type="match status" value="1"/>
</dbReference>
<keyword evidence="7 11" id="KW-0472">Membrane</keyword>
<evidence type="ECO:0000256" key="4">
    <source>
        <dbReference type="ARBA" id="ARBA00022989"/>
    </source>
</evidence>
<keyword evidence="4 11" id="KW-1133">Transmembrane helix</keyword>
<comment type="caution">
    <text evidence="13">The sequence shown here is derived from an EMBL/GenBank/DDBJ whole genome shotgun (WGS) entry which is preliminary data.</text>
</comment>
<dbReference type="PANTHER" id="PTHR10383:SF54">
    <property type="entry name" value="SERINC-DOMAIN CONTAINING SERINE AND SPHINGOLIPID BIOSYNTHESIS PROTEIN"/>
    <property type="match status" value="1"/>
</dbReference>
<name>A0ABQ7UN73_SOLTU</name>
<proteinExistence type="inferred from homology"/>
<accession>A0ABQ7UN73</accession>
<sequence length="782" mass="88305">MWATSCRTVVSGISRRSVRIAYYGLFALSLIVSWILRKVAAPLMEKIPGINSFHTTPSREWFETDAVLRVSLGTFLFFTILAILMIGVKRQKDPCDGVHHGGWMMKLICWCVLVIFMFFLPNGIIGYYASCRTVVSGISRRSARIAYYGLLLSHSLCPGFLWRLLLFSWRKSGAHVTSLNFVMNQVEVEAHYRSAWNCQHGINSFHTTLSREWFETDAVLQVSLGNFLFFTILAILMIGVKSQKDPRDGVHHGGWMMKSFVGASCSTTENESALHMGLGHWQMASLLNVELLIEVVLLLDFVHSWNDKWVGYDEQLWYIALLVTWLPLPFVVVTLHPSVSFLLFLLGSGPWVGYYRDEEWKQQIPPGFRFCPSDEEILQYYLLRHVTGNYILPGIIPQVDLYECNPDHLPGVNMDGEYTYFFTKRDRKYVNGKKNTARVIRDGRGYWKSTSKKTKVFAQDGSELGKKTTLKYHFKNSAGGKVDIPAEWIMHEYVISNKLVYPSISSKEDEYYEDIAACRIYKKKSEIKERRSLINSLIGSNLITTDHNNGKPQPSLKRKFETLITSDQSHDTTMNSSYLCNSHATLILDGMRTTYEIGQTSNTKLVPPEIGQTSNTNPTPFEIGQTSYTNPTLLEIGQTSNTNSTPHEIRQTSNTNPTPLEIGPTSSTNSTPLEIDQTSNTNSTLPRIVQTSNTYSTPHEFGQTSNTNSAPPQDNIVLTGEGVSVGPTDQASTNIYQNQSNDGKIEGTNLDFDFDLDGLDDILLNRSPPDESFEKYWQSLGI</sequence>
<feature type="transmembrane region" description="Helical" evidence="11">
    <location>
        <begin position="66"/>
        <end position="88"/>
    </location>
</feature>
<feature type="transmembrane region" description="Helical" evidence="11">
    <location>
        <begin position="218"/>
        <end position="240"/>
    </location>
</feature>
<keyword evidence="5" id="KW-0805">Transcription regulation</keyword>
<comment type="subcellular location">
    <subcellularLocation>
        <location evidence="1">Membrane</location>
        <topology evidence="1">Multi-pass membrane protein</topology>
    </subcellularLocation>
</comment>
<protein>
    <recommendedName>
        <fullName evidence="12">NAC domain-containing protein</fullName>
    </recommendedName>
</protein>
<keyword evidence="6" id="KW-0238">DNA-binding</keyword>
<dbReference type="Gene3D" id="2.170.150.80">
    <property type="entry name" value="NAC domain"/>
    <property type="match status" value="1"/>
</dbReference>
<feature type="region of interest" description="Disordered" evidence="10">
    <location>
        <begin position="638"/>
        <end position="670"/>
    </location>
</feature>
<feature type="domain" description="NAC" evidence="12">
    <location>
        <begin position="364"/>
        <end position="523"/>
    </location>
</feature>
<evidence type="ECO:0000256" key="1">
    <source>
        <dbReference type="ARBA" id="ARBA00004141"/>
    </source>
</evidence>
<evidence type="ECO:0000256" key="11">
    <source>
        <dbReference type="SAM" id="Phobius"/>
    </source>
</evidence>
<evidence type="ECO:0000313" key="14">
    <source>
        <dbReference type="Proteomes" id="UP000826656"/>
    </source>
</evidence>
<evidence type="ECO:0000256" key="10">
    <source>
        <dbReference type="SAM" id="MobiDB-lite"/>
    </source>
</evidence>
<dbReference type="PANTHER" id="PTHR10383">
    <property type="entry name" value="SERINE INCORPORATOR"/>
    <property type="match status" value="1"/>
</dbReference>
<evidence type="ECO:0000256" key="5">
    <source>
        <dbReference type="ARBA" id="ARBA00023015"/>
    </source>
</evidence>
<feature type="transmembrane region" description="Helical" evidence="11">
    <location>
        <begin position="317"/>
        <end position="346"/>
    </location>
</feature>
<gene>
    <name evidence="13" type="ORF">KY290_030211</name>
</gene>
<reference evidence="13 14" key="1">
    <citation type="journal article" date="2021" name="bioRxiv">
        <title>Chromosome-scale and haplotype-resolved genome assembly of a tetraploid potato cultivar.</title>
        <authorList>
            <person name="Sun H."/>
            <person name="Jiao W.-B."/>
            <person name="Krause K."/>
            <person name="Campoy J.A."/>
            <person name="Goel M."/>
            <person name="Folz-Donahue K."/>
            <person name="Kukat C."/>
            <person name="Huettel B."/>
            <person name="Schneeberger K."/>
        </authorList>
    </citation>
    <scope>NUCLEOTIDE SEQUENCE [LARGE SCALE GENOMIC DNA]</scope>
    <source>
        <strain evidence="13">SolTubOtavaFocal</strain>
        <tissue evidence="13">Leaves</tissue>
    </source>
</reference>
<comment type="similarity">
    <text evidence="2">Belongs to the TDE1 family.</text>
</comment>
<feature type="transmembrane region" description="Helical" evidence="11">
    <location>
        <begin position="103"/>
        <end position="125"/>
    </location>
</feature>
<dbReference type="InterPro" id="IPR003441">
    <property type="entry name" value="NAC-dom"/>
</dbReference>
<evidence type="ECO:0000256" key="2">
    <source>
        <dbReference type="ARBA" id="ARBA00006665"/>
    </source>
</evidence>
<evidence type="ECO:0000313" key="13">
    <source>
        <dbReference type="EMBL" id="KAH0750979.1"/>
    </source>
</evidence>
<evidence type="ECO:0000256" key="7">
    <source>
        <dbReference type="ARBA" id="ARBA00023136"/>
    </source>
</evidence>
<dbReference type="SUPFAM" id="SSF101941">
    <property type="entry name" value="NAC domain"/>
    <property type="match status" value="1"/>
</dbReference>